<comment type="similarity">
    <text evidence="1">Belongs to the universal ribosomal protein uS10 family.</text>
</comment>
<dbReference type="Pfam" id="PF00338">
    <property type="entry name" value="Ribosomal_S10"/>
    <property type="match status" value="1"/>
</dbReference>
<dbReference type="SMART" id="SM01403">
    <property type="entry name" value="Ribosomal_S10"/>
    <property type="match status" value="1"/>
</dbReference>
<reference evidence="5" key="1">
    <citation type="journal article" date="2019" name="Genome Biol. Evol.">
        <title>Tracing the Evolution of the Plastome and Mitogenome in the Chloropicophyceae Uncovered Convergent tRNA Gene Losses and a Variant Plastid Genetic Code.</title>
        <authorList>
            <person name="Turmel M."/>
            <person name="Dos Santos A.L."/>
            <person name="Otis C."/>
            <person name="Sergerie R."/>
            <person name="Lemieux C."/>
        </authorList>
    </citation>
    <scope>NUCLEOTIDE SEQUENCE</scope>
</reference>
<accession>A0A4D6C6Z0</accession>
<dbReference type="PRINTS" id="PR00971">
    <property type="entry name" value="RIBOSOMALS10"/>
</dbReference>
<feature type="domain" description="Small ribosomal subunit protein uS10" evidence="4">
    <location>
        <begin position="12"/>
        <end position="105"/>
    </location>
</feature>
<name>A0A4D6C6Z0_9CHLO</name>
<evidence type="ECO:0000259" key="4">
    <source>
        <dbReference type="SMART" id="SM01403"/>
    </source>
</evidence>
<evidence type="ECO:0000313" key="5">
    <source>
        <dbReference type="EMBL" id="QBX98643.1"/>
    </source>
</evidence>
<dbReference type="InterPro" id="IPR027486">
    <property type="entry name" value="Ribosomal_uS10_dom"/>
</dbReference>
<sequence>MPSKEFALYQVKLKLTSGDLKLLQRFEKELNPFLNETCTYKFIRLPTRSHLKTVLRSPHVNKKSREHFVIEVHGSTYIIEDPSNFCIRGLLKRLKSWSGGEYVLTFSERYGQRNKY</sequence>
<dbReference type="RefSeq" id="YP_009647010.1">
    <property type="nucleotide sequence ID" value="NC_042598.1"/>
</dbReference>
<dbReference type="InterPro" id="IPR001848">
    <property type="entry name" value="Ribosomal_uS10"/>
</dbReference>
<dbReference type="InterPro" id="IPR036838">
    <property type="entry name" value="Ribosomal_uS10_dom_sf"/>
</dbReference>
<evidence type="ECO:0000256" key="2">
    <source>
        <dbReference type="ARBA" id="ARBA00022980"/>
    </source>
</evidence>
<dbReference type="Gene3D" id="3.30.70.600">
    <property type="entry name" value="Ribosomal protein S10 domain"/>
    <property type="match status" value="1"/>
</dbReference>
<keyword evidence="3" id="KW-0687">Ribonucleoprotein</keyword>
<geneLocation type="mitochondrion" evidence="5"/>
<dbReference type="GO" id="GO:1990904">
    <property type="term" value="C:ribonucleoprotein complex"/>
    <property type="evidence" value="ECO:0007669"/>
    <property type="project" value="UniProtKB-KW"/>
</dbReference>
<keyword evidence="2 5" id="KW-0689">Ribosomal protein</keyword>
<dbReference type="AlphaFoldDB" id="A0A4D6C6Z0"/>
<dbReference type="GO" id="GO:0006412">
    <property type="term" value="P:translation"/>
    <property type="evidence" value="ECO:0007669"/>
    <property type="project" value="InterPro"/>
</dbReference>
<evidence type="ECO:0000256" key="1">
    <source>
        <dbReference type="ARBA" id="ARBA00007102"/>
    </source>
</evidence>
<dbReference type="SUPFAM" id="SSF54999">
    <property type="entry name" value="Ribosomal protein S10"/>
    <property type="match status" value="1"/>
</dbReference>
<evidence type="ECO:0000256" key="3">
    <source>
        <dbReference type="ARBA" id="ARBA00023274"/>
    </source>
</evidence>
<dbReference type="EMBL" id="MK086003">
    <property type="protein sequence ID" value="QBX98643.1"/>
    <property type="molecule type" value="Genomic_DNA"/>
</dbReference>
<dbReference type="GO" id="GO:0005840">
    <property type="term" value="C:ribosome"/>
    <property type="evidence" value="ECO:0007669"/>
    <property type="project" value="UniProtKB-KW"/>
</dbReference>
<organism evidence="5">
    <name type="scientific">Chloropicon sieburthii</name>
    <dbReference type="NCBI Taxonomy" id="1764286"/>
    <lineage>
        <taxon>Eukaryota</taxon>
        <taxon>Viridiplantae</taxon>
        <taxon>Chlorophyta</taxon>
        <taxon>Chloropicophyceae</taxon>
        <taxon>Chloropicales</taxon>
        <taxon>Chloropicaceae</taxon>
        <taxon>Chloropicon</taxon>
    </lineage>
</organism>
<protein>
    <submittedName>
        <fullName evidence="5">Ribosomal protein S10</fullName>
    </submittedName>
</protein>
<keyword evidence="5" id="KW-0496">Mitochondrion</keyword>
<gene>
    <name evidence="5" type="primary">rps10</name>
</gene>
<dbReference type="GO" id="GO:0003735">
    <property type="term" value="F:structural constituent of ribosome"/>
    <property type="evidence" value="ECO:0007669"/>
    <property type="project" value="InterPro"/>
</dbReference>
<proteinExistence type="inferred from homology"/>
<dbReference type="GeneID" id="40513282"/>